<evidence type="ECO:0000256" key="7">
    <source>
        <dbReference type="SAM" id="MobiDB-lite"/>
    </source>
</evidence>
<gene>
    <name evidence="10" type="ORF">Daesc_007996</name>
</gene>
<feature type="compositionally biased region" description="Basic and acidic residues" evidence="7">
    <location>
        <begin position="18"/>
        <end position="30"/>
    </location>
</feature>
<dbReference type="AlphaFoldDB" id="A0AAX6MH06"/>
<sequence>MDSSLKRAVPDDESPEEPEAKRQRTTEPDSRSVTPAEVGTLEKPSYNVVRRPNSEDFGRDGLRRSIGVALKHVGFDAATPDALESFTETVDTYITGFIEHLRRTANAARRNDPIPEDFELILRRHNVDLTTLKLHLKNPVKEEYLTPSFFDPITEDVEYLQKPRPFLGEELSGEKEKEARPWIPKNFPAFPSAHTYRFTPAELEPDIEKEQLQAEADARKGEAALRRINRAARISRQKELRAVAQRDPLSRQRHQNWENIMSDLLPKAGEPTSSAPDIADHSTIVNFGTKYGRKGMPKTSRRPQTDPFNGMI</sequence>
<comment type="subcellular location">
    <subcellularLocation>
        <location evidence="1">Nucleus</location>
    </subcellularLocation>
</comment>
<feature type="domain" description="Transcription factor TFIID subunit 8 C-terminal" evidence="9">
    <location>
        <begin position="182"/>
        <end position="227"/>
    </location>
</feature>
<dbReference type="InterPro" id="IPR009072">
    <property type="entry name" value="Histone-fold"/>
</dbReference>
<evidence type="ECO:0000313" key="10">
    <source>
        <dbReference type="EMBL" id="KAK6951461.1"/>
    </source>
</evidence>
<dbReference type="Proteomes" id="UP001369815">
    <property type="component" value="Unassembled WGS sequence"/>
</dbReference>
<dbReference type="EMBL" id="JBANMG010000007">
    <property type="protein sequence ID" value="KAK6951461.1"/>
    <property type="molecule type" value="Genomic_DNA"/>
</dbReference>
<dbReference type="CDD" id="cd08049">
    <property type="entry name" value="TAF8"/>
    <property type="match status" value="1"/>
</dbReference>
<dbReference type="CDD" id="cd00076">
    <property type="entry name" value="HFD_SF"/>
    <property type="match status" value="1"/>
</dbReference>
<dbReference type="InterPro" id="IPR037818">
    <property type="entry name" value="TAF8"/>
</dbReference>
<evidence type="ECO:0000256" key="3">
    <source>
        <dbReference type="ARBA" id="ARBA00017307"/>
    </source>
</evidence>
<comment type="caution">
    <text evidence="10">The sequence shown here is derived from an EMBL/GenBank/DDBJ whole genome shotgun (WGS) entry which is preliminary data.</text>
</comment>
<dbReference type="GO" id="GO:0005669">
    <property type="term" value="C:transcription factor TFIID complex"/>
    <property type="evidence" value="ECO:0007669"/>
    <property type="project" value="InterPro"/>
</dbReference>
<dbReference type="PANTHER" id="PTHR46469">
    <property type="entry name" value="TRANSCRIPTION INITIATION FACTOR TFIID SUBUNIT 8"/>
    <property type="match status" value="1"/>
</dbReference>
<keyword evidence="4" id="KW-0805">Transcription regulation</keyword>
<dbReference type="InterPro" id="IPR006565">
    <property type="entry name" value="BTP"/>
</dbReference>
<feature type="compositionally biased region" description="Basic and acidic residues" evidence="7">
    <location>
        <begin position="1"/>
        <end position="10"/>
    </location>
</feature>
<evidence type="ECO:0000259" key="9">
    <source>
        <dbReference type="Pfam" id="PF10406"/>
    </source>
</evidence>
<keyword evidence="6" id="KW-0539">Nucleus</keyword>
<evidence type="ECO:0000256" key="1">
    <source>
        <dbReference type="ARBA" id="ARBA00004123"/>
    </source>
</evidence>
<dbReference type="Pfam" id="PF10406">
    <property type="entry name" value="TAF8_C"/>
    <property type="match status" value="1"/>
</dbReference>
<keyword evidence="11" id="KW-1185">Reference proteome</keyword>
<feature type="compositionally biased region" description="Basic residues" evidence="7">
    <location>
        <begin position="291"/>
        <end position="301"/>
    </location>
</feature>
<name>A0AAX6MH06_9PEZI</name>
<comment type="similarity">
    <text evidence="2">Belongs to the TAF8 family.</text>
</comment>
<dbReference type="PANTHER" id="PTHR46469:SF1">
    <property type="entry name" value="TRANSCRIPTION INITIATION FACTOR TFIID SUBUNIT 8"/>
    <property type="match status" value="1"/>
</dbReference>
<keyword evidence="5" id="KW-0804">Transcription</keyword>
<feature type="region of interest" description="Disordered" evidence="7">
    <location>
        <begin position="1"/>
        <end position="54"/>
    </location>
</feature>
<evidence type="ECO:0000259" key="8">
    <source>
        <dbReference type="Pfam" id="PF07524"/>
    </source>
</evidence>
<accession>A0AAX6MH06</accession>
<feature type="domain" description="Bromodomain associated" evidence="8">
    <location>
        <begin position="58"/>
        <end position="127"/>
    </location>
</feature>
<organism evidence="10 11">
    <name type="scientific">Daldinia eschscholtzii</name>
    <dbReference type="NCBI Taxonomy" id="292717"/>
    <lineage>
        <taxon>Eukaryota</taxon>
        <taxon>Fungi</taxon>
        <taxon>Dikarya</taxon>
        <taxon>Ascomycota</taxon>
        <taxon>Pezizomycotina</taxon>
        <taxon>Sordariomycetes</taxon>
        <taxon>Xylariomycetidae</taxon>
        <taxon>Xylariales</taxon>
        <taxon>Hypoxylaceae</taxon>
        <taxon>Daldinia</taxon>
    </lineage>
</organism>
<evidence type="ECO:0000256" key="2">
    <source>
        <dbReference type="ARBA" id="ARBA00008767"/>
    </source>
</evidence>
<dbReference type="GO" id="GO:0006367">
    <property type="term" value="P:transcription initiation at RNA polymerase II promoter"/>
    <property type="evidence" value="ECO:0007669"/>
    <property type="project" value="TreeGrafter"/>
</dbReference>
<dbReference type="Pfam" id="PF07524">
    <property type="entry name" value="Bromo_TP"/>
    <property type="match status" value="1"/>
</dbReference>
<dbReference type="InterPro" id="IPR019473">
    <property type="entry name" value="TFIID_su8_C"/>
</dbReference>
<evidence type="ECO:0000313" key="11">
    <source>
        <dbReference type="Proteomes" id="UP001369815"/>
    </source>
</evidence>
<dbReference type="Gene3D" id="1.10.20.10">
    <property type="entry name" value="Histone, subunit A"/>
    <property type="match status" value="1"/>
</dbReference>
<dbReference type="GO" id="GO:0046982">
    <property type="term" value="F:protein heterodimerization activity"/>
    <property type="evidence" value="ECO:0007669"/>
    <property type="project" value="InterPro"/>
</dbReference>
<reference evidence="10 11" key="1">
    <citation type="journal article" date="2024" name="Front Chem Biol">
        <title>Unveiling the potential of Daldinia eschscholtzii MFLUCC 19-0629 through bioactivity and bioinformatics studies for enhanced sustainable agriculture production.</title>
        <authorList>
            <person name="Brooks S."/>
            <person name="Weaver J.A."/>
            <person name="Klomchit A."/>
            <person name="Alharthi S.A."/>
            <person name="Onlamun T."/>
            <person name="Nurani R."/>
            <person name="Vong T.K."/>
            <person name="Alberti F."/>
            <person name="Greco C."/>
        </authorList>
    </citation>
    <scope>NUCLEOTIDE SEQUENCE [LARGE SCALE GENOMIC DNA]</scope>
    <source>
        <strain evidence="10">MFLUCC 19-0629</strain>
    </source>
</reference>
<evidence type="ECO:0000256" key="5">
    <source>
        <dbReference type="ARBA" id="ARBA00023163"/>
    </source>
</evidence>
<evidence type="ECO:0000256" key="4">
    <source>
        <dbReference type="ARBA" id="ARBA00023015"/>
    </source>
</evidence>
<proteinExistence type="inferred from homology"/>
<evidence type="ECO:0000256" key="6">
    <source>
        <dbReference type="ARBA" id="ARBA00023242"/>
    </source>
</evidence>
<protein>
    <recommendedName>
        <fullName evidence="3">Transcription initiation factor TFIID subunit 8</fullName>
    </recommendedName>
</protein>
<feature type="region of interest" description="Disordered" evidence="7">
    <location>
        <begin position="288"/>
        <end position="312"/>
    </location>
</feature>